<evidence type="ECO:0000313" key="3">
    <source>
        <dbReference type="EMBL" id="JAP80158.1"/>
    </source>
</evidence>
<feature type="region of interest" description="Disordered" evidence="2">
    <location>
        <begin position="212"/>
        <end position="251"/>
    </location>
</feature>
<comment type="subcellular location">
    <subcellularLocation>
        <location evidence="1">Membrane</location>
        <topology evidence="1">Multi-pass membrane protein</topology>
    </subcellularLocation>
</comment>
<feature type="transmembrane region" description="Helical" evidence="1">
    <location>
        <begin position="54"/>
        <end position="72"/>
    </location>
</feature>
<organism evidence="3">
    <name type="scientific">Rhipicephalus appendiculatus</name>
    <name type="common">Brown ear tick</name>
    <dbReference type="NCBI Taxonomy" id="34631"/>
    <lineage>
        <taxon>Eukaryota</taxon>
        <taxon>Metazoa</taxon>
        <taxon>Ecdysozoa</taxon>
        <taxon>Arthropoda</taxon>
        <taxon>Chelicerata</taxon>
        <taxon>Arachnida</taxon>
        <taxon>Acari</taxon>
        <taxon>Parasitiformes</taxon>
        <taxon>Ixodida</taxon>
        <taxon>Ixodoidea</taxon>
        <taxon>Ixodidae</taxon>
        <taxon>Rhipicephalinae</taxon>
        <taxon>Rhipicephalus</taxon>
        <taxon>Rhipicephalus</taxon>
    </lineage>
</organism>
<dbReference type="GO" id="GO:0005881">
    <property type="term" value="C:cytoplasmic microtubule"/>
    <property type="evidence" value="ECO:0007669"/>
    <property type="project" value="TreeGrafter"/>
</dbReference>
<dbReference type="GO" id="GO:0071782">
    <property type="term" value="C:endoplasmic reticulum tubular network"/>
    <property type="evidence" value="ECO:0007669"/>
    <property type="project" value="TreeGrafter"/>
</dbReference>
<dbReference type="AlphaFoldDB" id="A0A131YNL5"/>
<accession>A0A131YNL5</accession>
<dbReference type="GO" id="GO:0008017">
    <property type="term" value="F:microtubule binding"/>
    <property type="evidence" value="ECO:0007669"/>
    <property type="project" value="TreeGrafter"/>
</dbReference>
<name>A0A131YNL5_RHIAP</name>
<dbReference type="GO" id="GO:0071786">
    <property type="term" value="P:endoplasmic reticulum tubular network organization"/>
    <property type="evidence" value="ECO:0007669"/>
    <property type="project" value="TreeGrafter"/>
</dbReference>
<keyword evidence="1" id="KW-0812">Transmembrane</keyword>
<dbReference type="Pfam" id="PF03134">
    <property type="entry name" value="TB2_DP1_HVA22"/>
    <property type="match status" value="1"/>
</dbReference>
<keyword evidence="1" id="KW-0472">Membrane</keyword>
<sequence>MEPAEDPVQDVAMTEAALEPPALPSPKKGSDLQARHTGPLLWVMLFVMSKMSRIFSRFVLLAVGALYPAYLSCKAVRARSPRDYVRWMMYWVVFAAFLCVEPLTDVLFGCCLPLYAELKIAFVFWLQSSTTRGASLLFRKLVLPEFTRRESDIDAHLGQLHTRASQVGATTVRYMTQAVMHTVFSHIRENYSVADLVSSDLKLSLFDPIEGSSSLEDPSEMALGDQGGRRRTHRRVEDEPKKRKLSAVSAL</sequence>
<evidence type="ECO:0000256" key="2">
    <source>
        <dbReference type="SAM" id="MobiDB-lite"/>
    </source>
</evidence>
<dbReference type="GO" id="GO:0005789">
    <property type="term" value="C:endoplasmic reticulum membrane"/>
    <property type="evidence" value="ECO:0007669"/>
    <property type="project" value="TreeGrafter"/>
</dbReference>
<comment type="similarity">
    <text evidence="1">Belongs to the DP1 family.</text>
</comment>
<protein>
    <recommendedName>
        <fullName evidence="1">Receptor expression-enhancing protein</fullName>
    </recommendedName>
</protein>
<dbReference type="EMBL" id="GEDV01008399">
    <property type="protein sequence ID" value="JAP80158.1"/>
    <property type="molecule type" value="Transcribed_RNA"/>
</dbReference>
<evidence type="ECO:0000256" key="1">
    <source>
        <dbReference type="RuleBase" id="RU362006"/>
    </source>
</evidence>
<comment type="caution">
    <text evidence="1">Lacks conserved residue(s) required for the propagation of feature annotation.</text>
</comment>
<reference evidence="3" key="1">
    <citation type="journal article" date="2016" name="Ticks Tick Borne Dis.">
        <title>De novo assembly and annotation of the salivary gland transcriptome of Rhipicephalus appendiculatus male and female ticks during blood feeding.</title>
        <authorList>
            <person name="de Castro M.H."/>
            <person name="de Klerk D."/>
            <person name="Pienaar R."/>
            <person name="Latif A.A."/>
            <person name="Rees D.J."/>
            <person name="Mans B.J."/>
        </authorList>
    </citation>
    <scope>NUCLEOTIDE SEQUENCE</scope>
    <source>
        <tissue evidence="3">Salivary glands</tissue>
    </source>
</reference>
<keyword evidence="1" id="KW-1133">Transmembrane helix</keyword>
<dbReference type="PANTHER" id="PTHR12300:SF117">
    <property type="entry name" value="LP05237P-RELATED"/>
    <property type="match status" value="1"/>
</dbReference>
<dbReference type="PANTHER" id="PTHR12300">
    <property type="entry name" value="HVA22-LIKE PROTEINS"/>
    <property type="match status" value="1"/>
</dbReference>
<proteinExistence type="inferred from homology"/>
<dbReference type="InterPro" id="IPR004345">
    <property type="entry name" value="TB2_DP1_HVA22"/>
</dbReference>